<evidence type="ECO:0000313" key="21">
    <source>
        <dbReference type="EMBL" id="GGX67836.1"/>
    </source>
</evidence>
<dbReference type="InterPro" id="IPR014310">
    <property type="entry name" value="Sig_transdc_His_kinase_PhoR"/>
</dbReference>
<evidence type="ECO:0000256" key="18">
    <source>
        <dbReference type="SAM" id="Phobius"/>
    </source>
</evidence>
<dbReference type="InterPro" id="IPR003661">
    <property type="entry name" value="HisK_dim/P_dom"/>
</dbReference>
<evidence type="ECO:0000259" key="19">
    <source>
        <dbReference type="PROSITE" id="PS50109"/>
    </source>
</evidence>
<keyword evidence="12" id="KW-0418">Kinase</keyword>
<dbReference type="GO" id="GO:0016036">
    <property type="term" value="P:cellular response to phosphate starvation"/>
    <property type="evidence" value="ECO:0007669"/>
    <property type="project" value="TreeGrafter"/>
</dbReference>
<dbReference type="FunFam" id="1.10.287.130:FF:000001">
    <property type="entry name" value="Two-component sensor histidine kinase"/>
    <property type="match status" value="1"/>
</dbReference>
<dbReference type="InterPro" id="IPR003594">
    <property type="entry name" value="HATPase_dom"/>
</dbReference>
<feature type="transmembrane region" description="Helical" evidence="18">
    <location>
        <begin position="12"/>
        <end position="44"/>
    </location>
</feature>
<dbReference type="GO" id="GO:0004721">
    <property type="term" value="F:phosphoprotein phosphatase activity"/>
    <property type="evidence" value="ECO:0007669"/>
    <property type="project" value="InterPro"/>
</dbReference>
<keyword evidence="22" id="KW-1185">Reference proteome</keyword>
<comment type="subcellular location">
    <subcellularLocation>
        <location evidence="2">Cell membrane</location>
    </subcellularLocation>
</comment>
<evidence type="ECO:0000256" key="12">
    <source>
        <dbReference type="ARBA" id="ARBA00022777"/>
    </source>
</evidence>
<dbReference type="EC" id="2.7.13.3" evidence="3"/>
<feature type="domain" description="Histidine kinase" evidence="19">
    <location>
        <begin position="210"/>
        <end position="427"/>
    </location>
</feature>
<dbReference type="Gene3D" id="1.10.287.130">
    <property type="match status" value="1"/>
</dbReference>
<evidence type="ECO:0000313" key="22">
    <source>
        <dbReference type="Proteomes" id="UP000626148"/>
    </source>
</evidence>
<reference evidence="21" key="1">
    <citation type="journal article" date="2014" name="Int. J. Syst. Evol. Microbiol.">
        <title>Complete genome sequence of Corynebacterium casei LMG S-19264T (=DSM 44701T), isolated from a smear-ripened cheese.</title>
        <authorList>
            <consortium name="US DOE Joint Genome Institute (JGI-PGF)"/>
            <person name="Walter F."/>
            <person name="Albersmeier A."/>
            <person name="Kalinowski J."/>
            <person name="Ruckert C."/>
        </authorList>
    </citation>
    <scope>NUCLEOTIDE SEQUENCE</scope>
    <source>
        <strain evidence="21">KCTC 22169</strain>
    </source>
</reference>
<protein>
    <recommendedName>
        <fullName evidence="4">Phosphate regulon sensor protein PhoR</fullName>
        <ecNumber evidence="3">2.7.13.3</ecNumber>
    </recommendedName>
</protein>
<dbReference type="EMBL" id="BMXR01000011">
    <property type="protein sequence ID" value="GGX67836.1"/>
    <property type="molecule type" value="Genomic_DNA"/>
</dbReference>
<dbReference type="PROSITE" id="PS50112">
    <property type="entry name" value="PAS"/>
    <property type="match status" value="1"/>
</dbReference>
<dbReference type="GO" id="GO:0006355">
    <property type="term" value="P:regulation of DNA-templated transcription"/>
    <property type="evidence" value="ECO:0007669"/>
    <property type="project" value="InterPro"/>
</dbReference>
<evidence type="ECO:0000256" key="3">
    <source>
        <dbReference type="ARBA" id="ARBA00012438"/>
    </source>
</evidence>
<keyword evidence="7" id="KW-0597">Phosphoprotein</keyword>
<dbReference type="SUPFAM" id="SSF55785">
    <property type="entry name" value="PYP-like sensor domain (PAS domain)"/>
    <property type="match status" value="1"/>
</dbReference>
<reference evidence="21" key="2">
    <citation type="submission" date="2020-09" db="EMBL/GenBank/DDBJ databases">
        <authorList>
            <person name="Sun Q."/>
            <person name="Kim S."/>
        </authorList>
    </citation>
    <scope>NUCLEOTIDE SEQUENCE</scope>
    <source>
        <strain evidence="21">KCTC 22169</strain>
    </source>
</reference>
<evidence type="ECO:0000256" key="15">
    <source>
        <dbReference type="ARBA" id="ARBA00023012"/>
    </source>
</evidence>
<dbReference type="InterPro" id="IPR036097">
    <property type="entry name" value="HisK_dim/P_sf"/>
</dbReference>
<evidence type="ECO:0000256" key="8">
    <source>
        <dbReference type="ARBA" id="ARBA00022592"/>
    </source>
</evidence>
<dbReference type="PANTHER" id="PTHR45453:SF1">
    <property type="entry name" value="PHOSPHATE REGULON SENSOR PROTEIN PHOR"/>
    <property type="match status" value="1"/>
</dbReference>
<dbReference type="RefSeq" id="WP_189611954.1">
    <property type="nucleotide sequence ID" value="NZ_BMXR01000011.1"/>
</dbReference>
<sequence>MIRDIRRPYYRNLLLFLSASALLGLWVGQVWLALFLATGFVLGWQLYQQGRLIVWLQKGAKAEPPDAQGLWGMVFDHLYSVQRNHRKKVRHYRNVISRVQRSTEALRDGVILLDREGAIQWWNQSARELLKLRPQDEGQLLVNLLREPAFLKFYNKREVRENIQLENPAFPDRYIDISMTIYGKGERLLLMRDTTRIKQLEQMRQDFVANASHELKTPLTVLKGYLESILDFGEDLPPAFQKALGNMNNQTQRMENLVNDLLVLTRLEAEVQHSVRQRVNVAELLESIAQDARDLSQDRDHRIEVRIDSEAALQGDPKELRSAVSNLVYNAVNYSPDGSHIQLQWHESTAGGFISVRDDGIGIDSRHIPRLTERFYRVDPSRSSERGGTGLGLAIVKHILQHHQGHLDVSSTPGKGSVFTCCFPADRVLPVTQPSTVSGDQSA</sequence>
<dbReference type="InterPro" id="IPR035965">
    <property type="entry name" value="PAS-like_dom_sf"/>
</dbReference>
<comment type="catalytic activity">
    <reaction evidence="1">
        <text>ATP + protein L-histidine = ADP + protein N-phospho-L-histidine.</text>
        <dbReference type="EC" id="2.7.13.3"/>
    </reaction>
</comment>
<dbReference type="GO" id="GO:0000155">
    <property type="term" value="F:phosphorelay sensor kinase activity"/>
    <property type="evidence" value="ECO:0007669"/>
    <property type="project" value="InterPro"/>
</dbReference>
<dbReference type="SUPFAM" id="SSF55874">
    <property type="entry name" value="ATPase domain of HSP90 chaperone/DNA topoisomerase II/histidine kinase"/>
    <property type="match status" value="1"/>
</dbReference>
<evidence type="ECO:0000256" key="10">
    <source>
        <dbReference type="ARBA" id="ARBA00022692"/>
    </source>
</evidence>
<dbReference type="GO" id="GO:0006817">
    <property type="term" value="P:phosphate ion transport"/>
    <property type="evidence" value="ECO:0007669"/>
    <property type="project" value="UniProtKB-KW"/>
</dbReference>
<keyword evidence="9" id="KW-0808">Transferase</keyword>
<evidence type="ECO:0000256" key="14">
    <source>
        <dbReference type="ARBA" id="ARBA00022989"/>
    </source>
</evidence>
<dbReference type="Gene3D" id="3.30.450.20">
    <property type="entry name" value="PAS domain"/>
    <property type="match status" value="1"/>
</dbReference>
<dbReference type="NCBIfam" id="TIGR02966">
    <property type="entry name" value="phoR_proteo"/>
    <property type="match status" value="1"/>
</dbReference>
<keyword evidence="11" id="KW-0547">Nucleotide-binding</keyword>
<comment type="caution">
    <text evidence="21">The sequence shown here is derived from an EMBL/GenBank/DDBJ whole genome shotgun (WGS) entry which is preliminary data.</text>
</comment>
<dbReference type="InterPro" id="IPR050351">
    <property type="entry name" value="BphY/WalK/GraS-like"/>
</dbReference>
<name>A0A918NHM0_9GAMM</name>
<dbReference type="GO" id="GO:0005524">
    <property type="term" value="F:ATP binding"/>
    <property type="evidence" value="ECO:0007669"/>
    <property type="project" value="UniProtKB-KW"/>
</dbReference>
<evidence type="ECO:0000256" key="4">
    <source>
        <dbReference type="ARBA" id="ARBA00019665"/>
    </source>
</evidence>
<keyword evidence="15" id="KW-0902">Two-component regulatory system</keyword>
<dbReference type="SMART" id="SM00091">
    <property type="entry name" value="PAS"/>
    <property type="match status" value="1"/>
</dbReference>
<evidence type="ECO:0000256" key="9">
    <source>
        <dbReference type="ARBA" id="ARBA00022679"/>
    </source>
</evidence>
<dbReference type="NCBIfam" id="NF008235">
    <property type="entry name" value="PRK11006.1"/>
    <property type="match status" value="1"/>
</dbReference>
<dbReference type="CDD" id="cd00082">
    <property type="entry name" value="HisKA"/>
    <property type="match status" value="1"/>
</dbReference>
<dbReference type="PRINTS" id="PR00344">
    <property type="entry name" value="BCTRLSENSOR"/>
</dbReference>
<dbReference type="GO" id="GO:0005886">
    <property type="term" value="C:plasma membrane"/>
    <property type="evidence" value="ECO:0007669"/>
    <property type="project" value="UniProtKB-SubCell"/>
</dbReference>
<keyword evidence="5" id="KW-0813">Transport</keyword>
<comment type="function">
    <text evidence="17">Member of the two-component regulatory system PhoR/PhoB involved in the phosphate regulon genes expression. PhoR may function as a membrane-associated protein kinase that phosphorylates PhoB in response to environmental signals.</text>
</comment>
<feature type="domain" description="PAS" evidence="20">
    <location>
        <begin position="95"/>
        <end position="136"/>
    </location>
</feature>
<evidence type="ECO:0000256" key="17">
    <source>
        <dbReference type="ARBA" id="ARBA00025207"/>
    </source>
</evidence>
<dbReference type="Proteomes" id="UP000626148">
    <property type="component" value="Unassembled WGS sequence"/>
</dbReference>
<evidence type="ECO:0000256" key="7">
    <source>
        <dbReference type="ARBA" id="ARBA00022553"/>
    </source>
</evidence>
<keyword evidence="16 18" id="KW-0472">Membrane</keyword>
<keyword evidence="13" id="KW-0067">ATP-binding</keyword>
<organism evidence="21 22">
    <name type="scientific">Saccharospirillum salsuginis</name>
    <dbReference type="NCBI Taxonomy" id="418750"/>
    <lineage>
        <taxon>Bacteria</taxon>
        <taxon>Pseudomonadati</taxon>
        <taxon>Pseudomonadota</taxon>
        <taxon>Gammaproteobacteria</taxon>
        <taxon>Oceanospirillales</taxon>
        <taxon>Saccharospirillaceae</taxon>
        <taxon>Saccharospirillum</taxon>
    </lineage>
</organism>
<dbReference type="PANTHER" id="PTHR45453">
    <property type="entry name" value="PHOSPHATE REGULON SENSOR PROTEIN PHOR"/>
    <property type="match status" value="1"/>
</dbReference>
<dbReference type="FunFam" id="3.30.565.10:FF:000032">
    <property type="entry name" value="Phosphate regulon sensor histidine kinase PhoR"/>
    <property type="match status" value="1"/>
</dbReference>
<dbReference type="PROSITE" id="PS50109">
    <property type="entry name" value="HIS_KIN"/>
    <property type="match status" value="1"/>
</dbReference>
<gene>
    <name evidence="21" type="primary">phoR</name>
    <name evidence="21" type="ORF">GCM10007392_39400</name>
</gene>
<evidence type="ECO:0000256" key="5">
    <source>
        <dbReference type="ARBA" id="ARBA00022448"/>
    </source>
</evidence>
<evidence type="ECO:0000259" key="20">
    <source>
        <dbReference type="PROSITE" id="PS50112"/>
    </source>
</evidence>
<keyword evidence="8" id="KW-0592">Phosphate transport</keyword>
<proteinExistence type="predicted"/>
<dbReference type="Gene3D" id="3.30.565.10">
    <property type="entry name" value="Histidine kinase-like ATPase, C-terminal domain"/>
    <property type="match status" value="1"/>
</dbReference>
<dbReference type="AlphaFoldDB" id="A0A918NHM0"/>
<dbReference type="InterPro" id="IPR021766">
    <property type="entry name" value="PhoR_N"/>
</dbReference>
<dbReference type="InterPro" id="IPR036890">
    <property type="entry name" value="HATPase_C_sf"/>
</dbReference>
<dbReference type="InterPro" id="IPR004358">
    <property type="entry name" value="Sig_transdc_His_kin-like_C"/>
</dbReference>
<accession>A0A918NHM0</accession>
<dbReference type="Pfam" id="PF00512">
    <property type="entry name" value="HisKA"/>
    <property type="match status" value="1"/>
</dbReference>
<dbReference type="Pfam" id="PF02518">
    <property type="entry name" value="HATPase_c"/>
    <property type="match status" value="1"/>
</dbReference>
<dbReference type="SUPFAM" id="SSF47384">
    <property type="entry name" value="Homodimeric domain of signal transducing histidine kinase"/>
    <property type="match status" value="1"/>
</dbReference>
<evidence type="ECO:0000256" key="1">
    <source>
        <dbReference type="ARBA" id="ARBA00000085"/>
    </source>
</evidence>
<dbReference type="InterPro" id="IPR000014">
    <property type="entry name" value="PAS"/>
</dbReference>
<dbReference type="SMART" id="SM00387">
    <property type="entry name" value="HATPase_c"/>
    <property type="match status" value="1"/>
</dbReference>
<dbReference type="Pfam" id="PF11808">
    <property type="entry name" value="PhoR"/>
    <property type="match status" value="1"/>
</dbReference>
<dbReference type="SMART" id="SM00388">
    <property type="entry name" value="HisKA"/>
    <property type="match status" value="1"/>
</dbReference>
<evidence type="ECO:0000256" key="6">
    <source>
        <dbReference type="ARBA" id="ARBA00022475"/>
    </source>
</evidence>
<keyword evidence="14 18" id="KW-1133">Transmembrane helix</keyword>
<keyword evidence="10 18" id="KW-0812">Transmembrane</keyword>
<keyword evidence="6" id="KW-1003">Cell membrane</keyword>
<evidence type="ECO:0000256" key="16">
    <source>
        <dbReference type="ARBA" id="ARBA00023136"/>
    </source>
</evidence>
<evidence type="ECO:0000256" key="13">
    <source>
        <dbReference type="ARBA" id="ARBA00022840"/>
    </source>
</evidence>
<dbReference type="Pfam" id="PF00989">
    <property type="entry name" value="PAS"/>
    <property type="match status" value="1"/>
</dbReference>
<dbReference type="CDD" id="cd00130">
    <property type="entry name" value="PAS"/>
    <property type="match status" value="1"/>
</dbReference>
<dbReference type="InterPro" id="IPR013767">
    <property type="entry name" value="PAS_fold"/>
</dbReference>
<dbReference type="InterPro" id="IPR005467">
    <property type="entry name" value="His_kinase_dom"/>
</dbReference>
<evidence type="ECO:0000256" key="11">
    <source>
        <dbReference type="ARBA" id="ARBA00022741"/>
    </source>
</evidence>
<evidence type="ECO:0000256" key="2">
    <source>
        <dbReference type="ARBA" id="ARBA00004236"/>
    </source>
</evidence>